<dbReference type="STRING" id="558173.CDOO_01990"/>
<evidence type="ECO:0000259" key="1">
    <source>
        <dbReference type="Pfam" id="PF14594"/>
    </source>
</evidence>
<dbReference type="AlphaFoldDB" id="A0A097IDE6"/>
<dbReference type="OrthoDB" id="4410004at2"/>
<proteinExistence type="predicted"/>
<dbReference type="Proteomes" id="UP000029914">
    <property type="component" value="Chromosome"/>
</dbReference>
<accession>A0A097IDE6</accession>
<dbReference type="InterPro" id="IPR029432">
    <property type="entry name" value="Gp28/Gp37-like_dom"/>
</dbReference>
<dbReference type="EMBL" id="CP006764">
    <property type="protein sequence ID" value="AIT60168.1"/>
    <property type="molecule type" value="Genomic_DNA"/>
</dbReference>
<dbReference type="eggNOG" id="ENOG5031DPK">
    <property type="taxonomic scope" value="Bacteria"/>
</dbReference>
<evidence type="ECO:0000313" key="2">
    <source>
        <dbReference type="EMBL" id="AIT60168.1"/>
    </source>
</evidence>
<dbReference type="HOGENOM" id="CLU_038041_0_0_11"/>
<dbReference type="KEGG" id="cdo:CDOO_01990"/>
<name>A0A097IDE6_9CORY</name>
<gene>
    <name evidence="2" type="ORF">CDOO_01990</name>
</gene>
<dbReference type="Pfam" id="PF14594">
    <property type="entry name" value="Sipho_Gp37"/>
    <property type="match status" value="1"/>
</dbReference>
<sequence>MAFDWTSWRSARDAEHAAGQRTVWLFDNQMVPVCSLSGFLEGSYGDACNAAGALNIKLPGNHPAVPEILMIDQATTGNPKALLDQWFWIVVETPSYRVTYRLAEIELLQEDGADSVAVLGEGLWEHLHHMPLWASPSLPLAAQLKYADVQAGDSLRVLKSYLHRNLAREFQPLMLAAWDLWSPLTWSGINPSSWPLMVSPIHESTTTEWTVLDSRFNSAGEMFSATLDAAGLLLTIELWLPGDEQPFPSHATLSTPTMILDIKPRAFDTSSTGRIGDVIRGIRATITGDQTTKALVLDDSWFTGQNPNAWCVWSADHMKGITHRLVVKKSTDSRVIVGGRSPQIVNSLIAAASSAMWQGIGAGIGAAFPPLAPFAAAAGAFIGHMQGELLKDKLFAWIQYPAYARGQAHGPYRYRGIVKPGDGFSLSSLQQGFTALQETQGSVSTEFTVGDGQPYVLGRDFRTGDQAAVISLGIIFATYVESWTVTVHRGGDDVALGMGDPRLRESPSRSLDRSLKATADAFDRFKTAIP</sequence>
<keyword evidence="3" id="KW-1185">Reference proteome</keyword>
<organism evidence="2 3">
    <name type="scientific">Corynebacterium doosanense CAU 212 = DSM 45436</name>
    <dbReference type="NCBI Taxonomy" id="558173"/>
    <lineage>
        <taxon>Bacteria</taxon>
        <taxon>Bacillati</taxon>
        <taxon>Actinomycetota</taxon>
        <taxon>Actinomycetes</taxon>
        <taxon>Mycobacteriales</taxon>
        <taxon>Corynebacteriaceae</taxon>
        <taxon>Corynebacterium</taxon>
    </lineage>
</organism>
<evidence type="ECO:0000313" key="3">
    <source>
        <dbReference type="Proteomes" id="UP000029914"/>
    </source>
</evidence>
<reference evidence="2 3" key="1">
    <citation type="submission" date="2013-09" db="EMBL/GenBank/DDBJ databases">
        <title>Complete genome sequence of Corynebacterium doosanense CAU 212(T) (=DSM 45436(T)), isolated from activated sludge.</title>
        <authorList>
            <person name="Schaffert L."/>
            <person name="Albersmeier A."/>
            <person name="Kalinowski J."/>
            <person name="Ruckert C."/>
        </authorList>
    </citation>
    <scope>NUCLEOTIDE SEQUENCE [LARGE SCALE GENOMIC DNA]</scope>
    <source>
        <strain evidence="2 3">CAU 212</strain>
    </source>
</reference>
<feature type="domain" description="Gp28/Gp37-like" evidence="1">
    <location>
        <begin position="23"/>
        <end position="499"/>
    </location>
</feature>
<dbReference type="RefSeq" id="WP_018021449.1">
    <property type="nucleotide sequence ID" value="NZ_AQUX01000002.1"/>
</dbReference>
<protein>
    <recommendedName>
        <fullName evidence="1">Gp28/Gp37-like domain-containing protein</fullName>
    </recommendedName>
</protein>